<comment type="caution">
    <text evidence="1">The sequence shown here is derived from an EMBL/GenBank/DDBJ whole genome shotgun (WGS) entry which is preliminary data.</text>
</comment>
<proteinExistence type="predicted"/>
<organism evidence="1 2">
    <name type="scientific">Alterirhizorhabdus solaris</name>
    <dbReference type="NCBI Taxonomy" id="2529389"/>
    <lineage>
        <taxon>Bacteria</taxon>
        <taxon>Pseudomonadati</taxon>
        <taxon>Pseudomonadota</taxon>
        <taxon>Alphaproteobacteria</taxon>
        <taxon>Sphingomonadales</taxon>
        <taxon>Rhizorhabdaceae</taxon>
        <taxon>Alterirhizorhabdus</taxon>
    </lineage>
</organism>
<gene>
    <name evidence="1" type="ORF">FOY91_10795</name>
</gene>
<accession>A0A558R3T2</accession>
<dbReference type="EMBL" id="VNIM01000039">
    <property type="protein sequence ID" value="TVV74040.1"/>
    <property type="molecule type" value="Genomic_DNA"/>
</dbReference>
<evidence type="ECO:0000313" key="2">
    <source>
        <dbReference type="Proteomes" id="UP000318681"/>
    </source>
</evidence>
<sequence length="81" mass="9112">MADSAVPHLLPAARVRPCRVVGRFVDKDNCFALRDRGGTEIWLEMEQIPLHLLDQDVEVSGRRYGTDLIWVEAIGPVPTRS</sequence>
<dbReference type="AlphaFoldDB" id="A0A558R3T2"/>
<dbReference type="Pfam" id="PF19135">
    <property type="entry name" value="DUF5818"/>
    <property type="match status" value="1"/>
</dbReference>
<reference evidence="1 2" key="1">
    <citation type="submission" date="2019-07" db="EMBL/GenBank/DDBJ databases">
        <title>Sphingomonas solaris sp. nov., isolated from a solar panel from Boston, Massachusetts.</title>
        <authorList>
            <person name="Tanner K."/>
            <person name="Pascual J."/>
            <person name="Mancuso C."/>
            <person name="Pereto J."/>
            <person name="Khalil A."/>
            <person name="Vilanova C."/>
        </authorList>
    </citation>
    <scope>NUCLEOTIDE SEQUENCE [LARGE SCALE GENOMIC DNA]</scope>
    <source>
        <strain evidence="1 2">R4DWN</strain>
    </source>
</reference>
<keyword evidence="2" id="KW-1185">Reference proteome</keyword>
<dbReference type="InterPro" id="IPR043856">
    <property type="entry name" value="DUF5818"/>
</dbReference>
<dbReference type="OrthoDB" id="7584155at2"/>
<protein>
    <submittedName>
        <fullName evidence="1">Uncharacterized protein</fullName>
    </submittedName>
</protein>
<dbReference type="RefSeq" id="WP_145151350.1">
    <property type="nucleotide sequence ID" value="NZ_VNIM01000039.1"/>
</dbReference>
<name>A0A558R3T2_9SPHN</name>
<evidence type="ECO:0000313" key="1">
    <source>
        <dbReference type="EMBL" id="TVV74040.1"/>
    </source>
</evidence>
<dbReference type="Proteomes" id="UP000318681">
    <property type="component" value="Unassembled WGS sequence"/>
</dbReference>